<evidence type="ECO:0000256" key="8">
    <source>
        <dbReference type="SAM" id="SignalP"/>
    </source>
</evidence>
<dbReference type="AlphaFoldDB" id="A0A5F8GGC2"/>
<evidence type="ECO:0000256" key="7">
    <source>
        <dbReference type="PROSITE-ProRule" id="PRU00196"/>
    </source>
</evidence>
<protein>
    <recommendedName>
        <fullName evidence="9">SRCR domain-containing protein</fullName>
    </recommendedName>
</protein>
<accession>A0A5F8GGC2</accession>
<keyword evidence="5 7" id="KW-1015">Disulfide bond</keyword>
<dbReference type="Pfam" id="PF00530">
    <property type="entry name" value="SRCR"/>
    <property type="match status" value="2"/>
</dbReference>
<keyword evidence="3 8" id="KW-0732">Signal</keyword>
<evidence type="ECO:0000313" key="10">
    <source>
        <dbReference type="Ensembl" id="ENSMODP00000046509.1"/>
    </source>
</evidence>
<sequence>MGNSMFLGLWLLCCQLLFAAVTTDSRTNTVDFTTVTIEPTPHGTTEITSNGKRTTYPTTPSPLHTSIYGTDSSLSLSLVNGMDRCQGRVEVLYQGSWGTVCDDDWDLNDANVVCRQLGCGYAVSAPGNARFGQGSGRIVMDNVRCSGYESYLWNCPHNGWLSHNCQHSEDASVICSASTTNLPTNITSRPNYPTPVGTTFPRTDFTTETTTSGPNSSLSLSLVNGMDRCQGRVEVLYQGSWGTVCDDDWDLNDANVVCRQLGCGYAVSAPGNARFGQGSGRIVMDNVRCSGYESYLWNCPHNGWLSHNCQHSEDASVICSASTTNLPTNITSRPNYPTPVGTTFPRTDFTTETTTSGPSNFFDIFIL</sequence>
<evidence type="ECO:0000256" key="5">
    <source>
        <dbReference type="ARBA" id="ARBA00023157"/>
    </source>
</evidence>
<feature type="disulfide bond" evidence="7">
    <location>
        <begin position="258"/>
        <end position="319"/>
    </location>
</feature>
<dbReference type="SUPFAM" id="SSF56487">
    <property type="entry name" value="SRCR-like"/>
    <property type="match status" value="2"/>
</dbReference>
<organism evidence="10 11">
    <name type="scientific">Monodelphis domestica</name>
    <name type="common">Gray short-tailed opossum</name>
    <dbReference type="NCBI Taxonomy" id="13616"/>
    <lineage>
        <taxon>Eukaryota</taxon>
        <taxon>Metazoa</taxon>
        <taxon>Chordata</taxon>
        <taxon>Craniata</taxon>
        <taxon>Vertebrata</taxon>
        <taxon>Euteleostomi</taxon>
        <taxon>Mammalia</taxon>
        <taxon>Metatheria</taxon>
        <taxon>Didelphimorphia</taxon>
        <taxon>Didelphidae</taxon>
        <taxon>Monodelphis</taxon>
    </lineage>
</organism>
<dbReference type="GO" id="GO:0016020">
    <property type="term" value="C:membrane"/>
    <property type="evidence" value="ECO:0007669"/>
    <property type="project" value="InterPro"/>
</dbReference>
<dbReference type="PANTHER" id="PTHR19331">
    <property type="entry name" value="SCAVENGER RECEPTOR DOMAIN-CONTAINING"/>
    <property type="match status" value="1"/>
</dbReference>
<feature type="disulfide bond" evidence="7">
    <location>
        <begin position="101"/>
        <end position="165"/>
    </location>
</feature>
<evidence type="ECO:0000313" key="11">
    <source>
        <dbReference type="Proteomes" id="UP000002280"/>
    </source>
</evidence>
<keyword evidence="4" id="KW-0677">Repeat</keyword>
<keyword evidence="11" id="KW-1185">Reference proteome</keyword>
<feature type="domain" description="SRCR" evidence="9">
    <location>
        <begin position="220"/>
        <end position="320"/>
    </location>
</feature>
<evidence type="ECO:0000256" key="3">
    <source>
        <dbReference type="ARBA" id="ARBA00022729"/>
    </source>
</evidence>
<dbReference type="PANTHER" id="PTHR19331:SF22">
    <property type="entry name" value="DELETED IN MALIGNANT BRAIN TUMORS 1 PROTEIN"/>
    <property type="match status" value="1"/>
</dbReference>
<dbReference type="PRINTS" id="PR00258">
    <property type="entry name" value="SPERACTRCPTR"/>
</dbReference>
<feature type="disulfide bond" evidence="7">
    <location>
        <begin position="145"/>
        <end position="155"/>
    </location>
</feature>
<feature type="disulfide bond" evidence="7">
    <location>
        <begin position="114"/>
        <end position="175"/>
    </location>
</feature>
<reference evidence="10 11" key="1">
    <citation type="journal article" date="2007" name="Nature">
        <title>Genome of the marsupial Monodelphis domestica reveals innovation in non-coding sequences.</title>
        <authorList>
            <person name="Mikkelsen T.S."/>
            <person name="Wakefield M.J."/>
            <person name="Aken B."/>
            <person name="Amemiya C.T."/>
            <person name="Chang J.L."/>
            <person name="Duke S."/>
            <person name="Garber M."/>
            <person name="Gentles A.J."/>
            <person name="Goodstadt L."/>
            <person name="Heger A."/>
            <person name="Jurka J."/>
            <person name="Kamal M."/>
            <person name="Mauceli E."/>
            <person name="Searle S.M."/>
            <person name="Sharpe T."/>
            <person name="Baker M.L."/>
            <person name="Batzer M.A."/>
            <person name="Benos P.V."/>
            <person name="Belov K."/>
            <person name="Clamp M."/>
            <person name="Cook A."/>
            <person name="Cuff J."/>
            <person name="Das R."/>
            <person name="Davidow L."/>
            <person name="Deakin J.E."/>
            <person name="Fazzari M.J."/>
            <person name="Glass J.L."/>
            <person name="Grabherr M."/>
            <person name="Greally J.M."/>
            <person name="Gu W."/>
            <person name="Hore T.A."/>
            <person name="Huttley G.A."/>
            <person name="Kleber M."/>
            <person name="Jirtle R.L."/>
            <person name="Koina E."/>
            <person name="Lee J.T."/>
            <person name="Mahony S."/>
            <person name="Marra M.A."/>
            <person name="Miller R.D."/>
            <person name="Nicholls R.D."/>
            <person name="Oda M."/>
            <person name="Papenfuss A.T."/>
            <person name="Parra Z.E."/>
            <person name="Pollock D.D."/>
            <person name="Ray D.A."/>
            <person name="Schein J.E."/>
            <person name="Speed T.P."/>
            <person name="Thompson K."/>
            <person name="VandeBerg J.L."/>
            <person name="Wade C.M."/>
            <person name="Walker J.A."/>
            <person name="Waters P.D."/>
            <person name="Webber C."/>
            <person name="Weidman J.R."/>
            <person name="Xie X."/>
            <person name="Zody M.C."/>
            <person name="Baldwin J."/>
            <person name="Abdouelleil A."/>
            <person name="Abdulkadir J."/>
            <person name="Abebe A."/>
            <person name="Abera B."/>
            <person name="Abreu J."/>
            <person name="Acer S.C."/>
            <person name="Aftuck L."/>
            <person name="Alexander A."/>
            <person name="An P."/>
            <person name="Anderson E."/>
            <person name="Anderson S."/>
            <person name="Arachi H."/>
            <person name="Azer M."/>
            <person name="Bachantsang P."/>
            <person name="Barry A."/>
            <person name="Bayul T."/>
            <person name="Berlin A."/>
            <person name="Bessette D."/>
            <person name="Bloom T."/>
            <person name="Bloom T."/>
            <person name="Boguslavskiy L."/>
            <person name="Bonnet C."/>
            <person name="Boukhgalter B."/>
            <person name="Bourzgui I."/>
            <person name="Brown A."/>
            <person name="Cahill P."/>
            <person name="Channer S."/>
            <person name="Cheshatsang Y."/>
            <person name="Chuda L."/>
            <person name="Citroen M."/>
            <person name="Collymore A."/>
            <person name="Cooke P."/>
            <person name="Costello M."/>
            <person name="D'Aco K."/>
            <person name="Daza R."/>
            <person name="De Haan G."/>
            <person name="DeGray S."/>
            <person name="DeMaso C."/>
            <person name="Dhargay N."/>
            <person name="Dooley K."/>
            <person name="Dooley E."/>
            <person name="Doricent M."/>
            <person name="Dorje P."/>
            <person name="Dorjee K."/>
            <person name="Dupes A."/>
            <person name="Elong R."/>
            <person name="Falk J."/>
            <person name="Farina A."/>
            <person name="Faro S."/>
            <person name="Ferguson D."/>
            <person name="Fisher S."/>
            <person name="Foley C.D."/>
            <person name="Franke A."/>
            <person name="Friedrich D."/>
            <person name="Gadbois L."/>
            <person name="Gearin G."/>
            <person name="Gearin C.R."/>
            <person name="Giannoukos G."/>
            <person name="Goode T."/>
            <person name="Graham J."/>
            <person name="Grandbois E."/>
            <person name="Grewal S."/>
            <person name="Gyaltsen K."/>
            <person name="Hafez N."/>
            <person name="Hagos B."/>
            <person name="Hall J."/>
            <person name="Henson C."/>
            <person name="Hollinger A."/>
            <person name="Honan T."/>
            <person name="Huard M.D."/>
            <person name="Hughes L."/>
            <person name="Hurhula B."/>
            <person name="Husby M.E."/>
            <person name="Kamat A."/>
            <person name="Kanga B."/>
            <person name="Kashin S."/>
            <person name="Khazanovich D."/>
            <person name="Kisner P."/>
            <person name="Lance K."/>
            <person name="Lara M."/>
            <person name="Lee W."/>
            <person name="Lennon N."/>
            <person name="Letendre F."/>
            <person name="LeVine R."/>
            <person name="Lipovsky A."/>
            <person name="Liu X."/>
            <person name="Liu J."/>
            <person name="Liu S."/>
            <person name="Lokyitsang T."/>
            <person name="Lokyitsang Y."/>
            <person name="Lubonja R."/>
            <person name="Lui A."/>
            <person name="MacDonald P."/>
            <person name="Magnisalis V."/>
            <person name="Maru K."/>
            <person name="Matthews C."/>
            <person name="McCusker W."/>
            <person name="McDonough S."/>
            <person name="Mehta T."/>
            <person name="Meldrim J."/>
            <person name="Meneus L."/>
            <person name="Mihai O."/>
            <person name="Mihalev A."/>
            <person name="Mihova T."/>
            <person name="Mittelman R."/>
            <person name="Mlenga V."/>
            <person name="Montmayeur A."/>
            <person name="Mulrain L."/>
            <person name="Navidi A."/>
            <person name="Naylor J."/>
            <person name="Negash T."/>
            <person name="Nguyen T."/>
            <person name="Nguyen N."/>
            <person name="Nicol R."/>
            <person name="Norbu C."/>
            <person name="Norbu N."/>
            <person name="Novod N."/>
            <person name="O'Neill B."/>
            <person name="Osman S."/>
            <person name="Markiewicz E."/>
            <person name="Oyono O.L."/>
            <person name="Patti C."/>
            <person name="Phunkhang P."/>
            <person name="Pierre F."/>
            <person name="Priest M."/>
            <person name="Raghuraman S."/>
            <person name="Rege F."/>
            <person name="Reyes R."/>
            <person name="Rise C."/>
            <person name="Rogov P."/>
            <person name="Ross K."/>
            <person name="Ryan E."/>
            <person name="Settipalli S."/>
            <person name="Shea T."/>
            <person name="Sherpa N."/>
            <person name="Shi L."/>
            <person name="Shih D."/>
            <person name="Sparrow T."/>
            <person name="Spaulding J."/>
            <person name="Stalker J."/>
            <person name="Stange-Thomann N."/>
            <person name="Stavropoulos S."/>
            <person name="Stone C."/>
            <person name="Strader C."/>
            <person name="Tesfaye S."/>
            <person name="Thomson T."/>
            <person name="Thoulutsang Y."/>
            <person name="Thoulutsang D."/>
            <person name="Topham K."/>
            <person name="Topping I."/>
            <person name="Tsamla T."/>
            <person name="Vassiliev H."/>
            <person name="Vo A."/>
            <person name="Wangchuk T."/>
            <person name="Wangdi T."/>
            <person name="Weiand M."/>
            <person name="Wilkinson J."/>
            <person name="Wilson A."/>
            <person name="Yadav S."/>
            <person name="Young G."/>
            <person name="Yu Q."/>
            <person name="Zembek L."/>
            <person name="Zhong D."/>
            <person name="Zimmer A."/>
            <person name="Zwirko Z."/>
            <person name="Jaffe D.B."/>
            <person name="Alvarez P."/>
            <person name="Brockman W."/>
            <person name="Butler J."/>
            <person name="Chin C."/>
            <person name="Gnerre S."/>
            <person name="MacCallum I."/>
            <person name="Graves J.A."/>
            <person name="Ponting C.P."/>
            <person name="Breen M."/>
            <person name="Samollow P.B."/>
            <person name="Lander E.S."/>
            <person name="Lindblad-Toh K."/>
        </authorList>
    </citation>
    <scope>NUCLEOTIDE SEQUENCE [LARGE SCALE GENOMIC DNA]</scope>
</reference>
<dbReference type="FunFam" id="3.10.250.10:FF:000003">
    <property type="entry name" value="Deleted in malignant brain tumors 1"/>
    <property type="match status" value="2"/>
</dbReference>
<feature type="domain" description="SRCR" evidence="9">
    <location>
        <begin position="76"/>
        <end position="176"/>
    </location>
</feature>
<evidence type="ECO:0000256" key="1">
    <source>
        <dbReference type="ARBA" id="ARBA00004613"/>
    </source>
</evidence>
<dbReference type="PROSITE" id="PS00420">
    <property type="entry name" value="SRCR_1"/>
    <property type="match status" value="2"/>
</dbReference>
<name>A0A5F8GGC2_MONDO</name>
<dbReference type="InterPro" id="IPR001190">
    <property type="entry name" value="SRCR"/>
</dbReference>
<dbReference type="Proteomes" id="UP000002280">
    <property type="component" value="Chromosome 1"/>
</dbReference>
<evidence type="ECO:0000259" key="9">
    <source>
        <dbReference type="PROSITE" id="PS50287"/>
    </source>
</evidence>
<dbReference type="Gene3D" id="3.10.250.10">
    <property type="entry name" value="SRCR-like domain"/>
    <property type="match status" value="2"/>
</dbReference>
<dbReference type="SMART" id="SM00202">
    <property type="entry name" value="SR"/>
    <property type="match status" value="2"/>
</dbReference>
<evidence type="ECO:0000256" key="2">
    <source>
        <dbReference type="ARBA" id="ARBA00022525"/>
    </source>
</evidence>
<comment type="subcellular location">
    <subcellularLocation>
        <location evidence="1">Secreted</location>
    </subcellularLocation>
</comment>
<dbReference type="InterPro" id="IPR036772">
    <property type="entry name" value="SRCR-like_dom_sf"/>
</dbReference>
<dbReference type="PROSITE" id="PS50287">
    <property type="entry name" value="SRCR_2"/>
    <property type="match status" value="2"/>
</dbReference>
<reference evidence="10" key="2">
    <citation type="submission" date="2025-08" db="UniProtKB">
        <authorList>
            <consortium name="Ensembl"/>
        </authorList>
    </citation>
    <scope>IDENTIFICATION</scope>
</reference>
<proteinExistence type="predicted"/>
<reference evidence="10" key="3">
    <citation type="submission" date="2025-09" db="UniProtKB">
        <authorList>
            <consortium name="Ensembl"/>
        </authorList>
    </citation>
    <scope>IDENTIFICATION</scope>
</reference>
<dbReference type="Bgee" id="ENSMODG00000008170">
    <property type="expression patterns" value="Expressed in liver and 8 other cell types or tissues"/>
</dbReference>
<dbReference type="GeneTree" id="ENSGT00950000183145"/>
<feature type="signal peptide" evidence="8">
    <location>
        <begin position="1"/>
        <end position="19"/>
    </location>
</feature>
<feature type="chain" id="PRO_5023928449" description="SRCR domain-containing protein" evidence="8">
    <location>
        <begin position="20"/>
        <end position="367"/>
    </location>
</feature>
<feature type="disulfide bond" evidence="7">
    <location>
        <begin position="289"/>
        <end position="299"/>
    </location>
</feature>
<dbReference type="OMA" id="ARHTEWA"/>
<evidence type="ECO:0000256" key="4">
    <source>
        <dbReference type="ARBA" id="ARBA00022737"/>
    </source>
</evidence>
<feature type="disulfide bond" evidence="7">
    <location>
        <begin position="245"/>
        <end position="309"/>
    </location>
</feature>
<keyword evidence="2" id="KW-0964">Secreted</keyword>
<evidence type="ECO:0000256" key="6">
    <source>
        <dbReference type="ARBA" id="ARBA00023180"/>
    </source>
</evidence>
<keyword evidence="6" id="KW-0325">Glycoprotein</keyword>
<dbReference type="Ensembl" id="ENSMODT00000052123.1">
    <property type="protein sequence ID" value="ENSMODP00000046509.1"/>
    <property type="gene ID" value="ENSMODG00000008170.4"/>
</dbReference>